<evidence type="ECO:0000256" key="2">
    <source>
        <dbReference type="ARBA" id="ARBA00022500"/>
    </source>
</evidence>
<dbReference type="GO" id="GO:0048020">
    <property type="term" value="F:CCR chemokine receptor binding"/>
    <property type="evidence" value="ECO:0007669"/>
    <property type="project" value="TreeGrafter"/>
</dbReference>
<dbReference type="GO" id="GO:0048245">
    <property type="term" value="P:eosinophil chemotaxis"/>
    <property type="evidence" value="ECO:0007669"/>
    <property type="project" value="TreeGrafter"/>
</dbReference>
<sequence length="90" mass="10261">MVSLPVFSILIISISGLFYISPADAFPTSCCFSYVTRKVPRQFVVDYVYTSELCLNPGVIFTTKKVRRICANPQEEWVQKYVSELTEGRL</sequence>
<dbReference type="AlphaFoldDB" id="A0A6P5LS35"/>
<dbReference type="GO" id="GO:0008009">
    <property type="term" value="F:chemokine activity"/>
    <property type="evidence" value="ECO:0007669"/>
    <property type="project" value="InterPro"/>
</dbReference>
<dbReference type="KEGG" id="pcw:110221256"/>
<gene>
    <name evidence="8" type="primary">LOC110221256</name>
</gene>
<dbReference type="GO" id="GO:0070098">
    <property type="term" value="P:chemokine-mediated signaling pathway"/>
    <property type="evidence" value="ECO:0007669"/>
    <property type="project" value="TreeGrafter"/>
</dbReference>
<evidence type="ECO:0000256" key="5">
    <source>
        <dbReference type="SAM" id="SignalP"/>
    </source>
</evidence>
<name>A0A6P5LS35_PHACI</name>
<comment type="similarity">
    <text evidence="1">Belongs to the intercrine beta (chemokine CC) family.</text>
</comment>
<reference evidence="8" key="1">
    <citation type="submission" date="2025-08" db="UniProtKB">
        <authorList>
            <consortium name="RefSeq"/>
        </authorList>
    </citation>
    <scope>IDENTIFICATION</scope>
    <source>
        <tissue evidence="8">Spleen</tissue>
    </source>
</reference>
<dbReference type="GeneID" id="110221256"/>
<evidence type="ECO:0000256" key="1">
    <source>
        <dbReference type="ARBA" id="ARBA00010868"/>
    </source>
</evidence>
<dbReference type="GO" id="GO:0030335">
    <property type="term" value="P:positive regulation of cell migration"/>
    <property type="evidence" value="ECO:0007669"/>
    <property type="project" value="TreeGrafter"/>
</dbReference>
<evidence type="ECO:0000313" key="8">
    <source>
        <dbReference type="RefSeq" id="XP_020861375.1"/>
    </source>
</evidence>
<keyword evidence="7" id="KW-1185">Reference proteome</keyword>
<dbReference type="InterPro" id="IPR039809">
    <property type="entry name" value="Chemokine_b/g/d"/>
</dbReference>
<feature type="chain" id="PRO_5028191141" evidence="5">
    <location>
        <begin position="26"/>
        <end position="90"/>
    </location>
</feature>
<dbReference type="CDD" id="cd00272">
    <property type="entry name" value="Chemokine_CC"/>
    <property type="match status" value="1"/>
</dbReference>
<dbReference type="RefSeq" id="XP_020861375.1">
    <property type="nucleotide sequence ID" value="XM_021005716.1"/>
</dbReference>
<dbReference type="InterPro" id="IPR001811">
    <property type="entry name" value="Chemokine_IL8-like_dom"/>
</dbReference>
<dbReference type="PANTHER" id="PTHR12015:SF103">
    <property type="entry name" value="C-C MOTIF CHEMOKINE 4-RELATED"/>
    <property type="match status" value="1"/>
</dbReference>
<feature type="domain" description="Chemokine interleukin-8-like" evidence="6">
    <location>
        <begin position="27"/>
        <end position="85"/>
    </location>
</feature>
<evidence type="ECO:0000256" key="3">
    <source>
        <dbReference type="ARBA" id="ARBA00022514"/>
    </source>
</evidence>
<protein>
    <submittedName>
        <fullName evidence="8">C-C motif chemokine 3-like</fullName>
    </submittedName>
</protein>
<keyword evidence="4 5" id="KW-0732">Signal</keyword>
<dbReference type="GO" id="GO:0061844">
    <property type="term" value="P:antimicrobial humoral immune response mediated by antimicrobial peptide"/>
    <property type="evidence" value="ECO:0007669"/>
    <property type="project" value="TreeGrafter"/>
</dbReference>
<evidence type="ECO:0000313" key="7">
    <source>
        <dbReference type="Proteomes" id="UP000515140"/>
    </source>
</evidence>
<proteinExistence type="inferred from homology"/>
<dbReference type="GO" id="GO:0005615">
    <property type="term" value="C:extracellular space"/>
    <property type="evidence" value="ECO:0007669"/>
    <property type="project" value="UniProtKB-KW"/>
</dbReference>
<evidence type="ECO:0000259" key="6">
    <source>
        <dbReference type="SMART" id="SM00199"/>
    </source>
</evidence>
<keyword evidence="3" id="KW-0202">Cytokine</keyword>
<dbReference type="GO" id="GO:0006954">
    <property type="term" value="P:inflammatory response"/>
    <property type="evidence" value="ECO:0007669"/>
    <property type="project" value="TreeGrafter"/>
</dbReference>
<feature type="signal peptide" evidence="5">
    <location>
        <begin position="1"/>
        <end position="25"/>
    </location>
</feature>
<dbReference type="InterPro" id="IPR036048">
    <property type="entry name" value="Interleukin_8-like_sf"/>
</dbReference>
<dbReference type="PANTHER" id="PTHR12015">
    <property type="entry name" value="SMALL INDUCIBLE CYTOKINE A"/>
    <property type="match status" value="1"/>
</dbReference>
<dbReference type="SMART" id="SM00199">
    <property type="entry name" value="SCY"/>
    <property type="match status" value="1"/>
</dbReference>
<dbReference type="InParanoid" id="A0A6P5LS35"/>
<dbReference type="Proteomes" id="UP000515140">
    <property type="component" value="Unplaced"/>
</dbReference>
<keyword evidence="2" id="KW-0145">Chemotaxis</keyword>
<dbReference type="Pfam" id="PF00048">
    <property type="entry name" value="IL8"/>
    <property type="match status" value="1"/>
</dbReference>
<evidence type="ECO:0000256" key="4">
    <source>
        <dbReference type="ARBA" id="ARBA00022729"/>
    </source>
</evidence>
<dbReference type="FunFam" id="2.40.50.40:FF:000002">
    <property type="entry name" value="C-C motif chemokine"/>
    <property type="match status" value="1"/>
</dbReference>
<dbReference type="SUPFAM" id="SSF54117">
    <property type="entry name" value="Interleukin 8-like chemokines"/>
    <property type="match status" value="1"/>
</dbReference>
<organism evidence="7 8">
    <name type="scientific">Phascolarctos cinereus</name>
    <name type="common">Koala</name>
    <dbReference type="NCBI Taxonomy" id="38626"/>
    <lineage>
        <taxon>Eukaryota</taxon>
        <taxon>Metazoa</taxon>
        <taxon>Chordata</taxon>
        <taxon>Craniata</taxon>
        <taxon>Vertebrata</taxon>
        <taxon>Euteleostomi</taxon>
        <taxon>Mammalia</taxon>
        <taxon>Metatheria</taxon>
        <taxon>Diprotodontia</taxon>
        <taxon>Phascolarctidae</taxon>
        <taxon>Phascolarctos</taxon>
    </lineage>
</organism>
<accession>A0A6P5LS35</accession>
<dbReference type="Gene3D" id="2.40.50.40">
    <property type="match status" value="1"/>
</dbReference>